<dbReference type="Proteomes" id="UP000184509">
    <property type="component" value="Unassembled WGS sequence"/>
</dbReference>
<proteinExistence type="predicted"/>
<evidence type="ECO:0000313" key="3">
    <source>
        <dbReference type="Proteomes" id="UP000184509"/>
    </source>
</evidence>
<dbReference type="InterPro" id="IPR046532">
    <property type="entry name" value="DUF6597"/>
</dbReference>
<dbReference type="AlphaFoldDB" id="A0A1M4SH86"/>
<accession>A0A1M4SH86</accession>
<name>A0A1M4SH86_9BACE</name>
<dbReference type="STRING" id="1297750.SAMN05444405_101100"/>
<dbReference type="Pfam" id="PF20240">
    <property type="entry name" value="DUF6597"/>
    <property type="match status" value="1"/>
</dbReference>
<sequence length="137" mass="15691">MEKFNVINPSLLLAPFVKYYWVLETEGDSVVTERTISTGCMSLVFHRGSRLFSSFENDLQPRSFISGQTKFYTDVTSTGKINMIVVVFQPYALKAFFPMSMYEFHEKNIALEDIGDPALNDLKKRVQARWMIISAST</sequence>
<gene>
    <name evidence="2" type="ORF">SAMN05444405_101100</name>
</gene>
<dbReference type="EMBL" id="FQTV01000001">
    <property type="protein sequence ID" value="SHE31561.1"/>
    <property type="molecule type" value="Genomic_DNA"/>
</dbReference>
<evidence type="ECO:0000313" key="2">
    <source>
        <dbReference type="EMBL" id="SHE31561.1"/>
    </source>
</evidence>
<reference evidence="2 3" key="1">
    <citation type="submission" date="2016-11" db="EMBL/GenBank/DDBJ databases">
        <authorList>
            <person name="Jaros S."/>
            <person name="Januszkiewicz K."/>
            <person name="Wedrychowicz H."/>
        </authorList>
    </citation>
    <scope>NUCLEOTIDE SEQUENCE [LARGE SCALE GENOMIC DNA]</scope>
    <source>
        <strain evidence="2 3">DSM 26991</strain>
    </source>
</reference>
<organism evidence="2 3">
    <name type="scientific">Bacteroides luti</name>
    <dbReference type="NCBI Taxonomy" id="1297750"/>
    <lineage>
        <taxon>Bacteria</taxon>
        <taxon>Pseudomonadati</taxon>
        <taxon>Bacteroidota</taxon>
        <taxon>Bacteroidia</taxon>
        <taxon>Bacteroidales</taxon>
        <taxon>Bacteroidaceae</taxon>
        <taxon>Bacteroides</taxon>
    </lineage>
</organism>
<protein>
    <recommendedName>
        <fullName evidence="1">DUF6597 domain-containing protein</fullName>
    </recommendedName>
</protein>
<feature type="domain" description="DUF6597" evidence="1">
    <location>
        <begin position="7"/>
        <end position="109"/>
    </location>
</feature>
<keyword evidence="3" id="KW-1185">Reference proteome</keyword>
<evidence type="ECO:0000259" key="1">
    <source>
        <dbReference type="Pfam" id="PF20240"/>
    </source>
</evidence>